<dbReference type="GO" id="GO:0000139">
    <property type="term" value="C:Golgi membrane"/>
    <property type="evidence" value="ECO:0007669"/>
    <property type="project" value="InterPro"/>
</dbReference>
<dbReference type="AlphaFoldDB" id="A0A024G5I1"/>
<evidence type="ECO:0000256" key="5">
    <source>
        <dbReference type="SAM" id="Phobius"/>
    </source>
</evidence>
<feature type="transmembrane region" description="Helical" evidence="5">
    <location>
        <begin position="33"/>
        <end position="58"/>
    </location>
</feature>
<reference evidence="6 7" key="1">
    <citation type="submission" date="2012-05" db="EMBL/GenBank/DDBJ databases">
        <title>Recombination and specialization in a pathogen metapopulation.</title>
        <authorList>
            <person name="Gardiner A."/>
            <person name="Kemen E."/>
            <person name="Schultz-Larsen T."/>
            <person name="MacLean D."/>
            <person name="Van Oosterhout C."/>
            <person name="Jones J.D.G."/>
        </authorList>
    </citation>
    <scope>NUCLEOTIDE SEQUENCE [LARGE SCALE GENOMIC DNA]</scope>
    <source>
        <strain evidence="6 7">Ac Nc2</strain>
    </source>
</reference>
<keyword evidence="4 5" id="KW-0472">Membrane</keyword>
<keyword evidence="2 5" id="KW-0812">Transmembrane</keyword>
<protein>
    <recommendedName>
        <fullName evidence="8">EamA domain-containing protein</fullName>
    </recommendedName>
</protein>
<dbReference type="EMBL" id="CAIX01000026">
    <property type="protein sequence ID" value="CCI41892.1"/>
    <property type="molecule type" value="Genomic_DNA"/>
</dbReference>
<accession>A0A024G5I1</accession>
<evidence type="ECO:0000256" key="3">
    <source>
        <dbReference type="ARBA" id="ARBA00022989"/>
    </source>
</evidence>
<gene>
    <name evidence="6" type="ORF">BN9_026760</name>
</gene>
<evidence type="ECO:0000313" key="6">
    <source>
        <dbReference type="EMBL" id="CCI41892.1"/>
    </source>
</evidence>
<feature type="transmembrane region" description="Helical" evidence="5">
    <location>
        <begin position="202"/>
        <end position="220"/>
    </location>
</feature>
<dbReference type="PANTHER" id="PTHR10231">
    <property type="entry name" value="NUCLEOTIDE-SUGAR TRANSMEMBRANE TRANSPORTER"/>
    <property type="match status" value="1"/>
</dbReference>
<dbReference type="NCBIfam" id="TIGR00803">
    <property type="entry name" value="nst"/>
    <property type="match status" value="1"/>
</dbReference>
<comment type="caution">
    <text evidence="6">The sequence shown here is derived from an EMBL/GenBank/DDBJ whole genome shotgun (WGS) entry which is preliminary data.</text>
</comment>
<dbReference type="GO" id="GO:0015165">
    <property type="term" value="F:pyrimidine nucleotide-sugar transmembrane transporter activity"/>
    <property type="evidence" value="ECO:0007669"/>
    <property type="project" value="InterPro"/>
</dbReference>
<evidence type="ECO:0000256" key="1">
    <source>
        <dbReference type="ARBA" id="ARBA00004141"/>
    </source>
</evidence>
<proteinExistence type="predicted"/>
<evidence type="ECO:0008006" key="8">
    <source>
        <dbReference type="Google" id="ProtNLM"/>
    </source>
</evidence>
<feature type="transmembrane region" description="Helical" evidence="5">
    <location>
        <begin position="7"/>
        <end position="27"/>
    </location>
</feature>
<dbReference type="OrthoDB" id="408493at2759"/>
<dbReference type="Proteomes" id="UP000053237">
    <property type="component" value="Unassembled WGS sequence"/>
</dbReference>
<dbReference type="PIRSF" id="PIRSF005799">
    <property type="entry name" value="UDP-gal_transpt"/>
    <property type="match status" value="1"/>
</dbReference>
<comment type="subcellular location">
    <subcellularLocation>
        <location evidence="1">Membrane</location>
        <topology evidence="1">Multi-pass membrane protein</topology>
    </subcellularLocation>
</comment>
<feature type="transmembrane region" description="Helical" evidence="5">
    <location>
        <begin position="267"/>
        <end position="287"/>
    </location>
</feature>
<feature type="transmembrane region" description="Helical" evidence="5">
    <location>
        <begin position="74"/>
        <end position="95"/>
    </location>
</feature>
<dbReference type="Pfam" id="PF04142">
    <property type="entry name" value="Nuc_sug_transp"/>
    <property type="match status" value="1"/>
</dbReference>
<organism evidence="6 7">
    <name type="scientific">Albugo candida</name>
    <dbReference type="NCBI Taxonomy" id="65357"/>
    <lineage>
        <taxon>Eukaryota</taxon>
        <taxon>Sar</taxon>
        <taxon>Stramenopiles</taxon>
        <taxon>Oomycota</taxon>
        <taxon>Peronosporomycetes</taxon>
        <taxon>Albuginales</taxon>
        <taxon>Albuginaceae</taxon>
        <taxon>Albugo</taxon>
    </lineage>
</organism>
<evidence type="ECO:0000313" key="7">
    <source>
        <dbReference type="Proteomes" id="UP000053237"/>
    </source>
</evidence>
<feature type="transmembrane region" description="Helical" evidence="5">
    <location>
        <begin position="293"/>
        <end position="311"/>
    </location>
</feature>
<keyword evidence="3 5" id="KW-1133">Transmembrane helix</keyword>
<name>A0A024G5I1_9STRA</name>
<dbReference type="InParanoid" id="A0A024G5I1"/>
<feature type="transmembrane region" description="Helical" evidence="5">
    <location>
        <begin position="101"/>
        <end position="122"/>
    </location>
</feature>
<evidence type="ECO:0000256" key="4">
    <source>
        <dbReference type="ARBA" id="ARBA00023136"/>
    </source>
</evidence>
<evidence type="ECO:0000256" key="2">
    <source>
        <dbReference type="ARBA" id="ARBA00022692"/>
    </source>
</evidence>
<dbReference type="SUPFAM" id="SSF103481">
    <property type="entry name" value="Multidrug resistance efflux transporter EmrE"/>
    <property type="match status" value="1"/>
</dbReference>
<keyword evidence="7" id="KW-1185">Reference proteome</keyword>
<dbReference type="InterPro" id="IPR007271">
    <property type="entry name" value="Nuc_sug_transpt"/>
</dbReference>
<feature type="transmembrane region" description="Helical" evidence="5">
    <location>
        <begin position="240"/>
        <end position="260"/>
    </location>
</feature>
<dbReference type="InterPro" id="IPR037185">
    <property type="entry name" value="EmrE-like"/>
</dbReference>
<sequence>MKRLEEIALIVVTAALMCGGNLFINASKKDGKIPYISVTATLLIEVSKMVLCLLTFIFTRRSPRKDVTLSVKHALLYAVPACLYTIDSNLTYLLLRFMDPATLSVLWNMKILTTALLFRLVLRKLLDSIQYAAIGLLLLGVITSESDHASILDNRPLGHHNTSNSNDDHFVFGLVLVGIGIFISSCAGIFTEWAFKRDPNCCFMWQNLQLYMAGIFFNVLGLLAEKNAISQNGFFHGYSLWTWAAIVTHSIGGLAIGFLFKYLDNIACVYAHAVAMMLTVAFSIIFFHFMPSLEFLCGFCVVVVSTYLYHFGVDGSQCSVSNEQDKEPADTPT</sequence>
<feature type="transmembrane region" description="Helical" evidence="5">
    <location>
        <begin position="129"/>
        <end position="149"/>
    </location>
</feature>
<feature type="transmembrane region" description="Helical" evidence="5">
    <location>
        <begin position="169"/>
        <end position="190"/>
    </location>
</feature>